<name>A0A6F8VAG6_9PROT</name>
<feature type="compositionally biased region" description="Low complexity" evidence="1">
    <location>
        <begin position="263"/>
        <end position="272"/>
    </location>
</feature>
<dbReference type="PANTHER" id="PTHR38731">
    <property type="entry name" value="LIPL45-RELATED LIPOPROTEIN-RELATED"/>
    <property type="match status" value="1"/>
</dbReference>
<feature type="signal peptide" evidence="2">
    <location>
        <begin position="1"/>
        <end position="30"/>
    </location>
</feature>
<keyword evidence="5" id="KW-1185">Reference proteome</keyword>
<evidence type="ECO:0000256" key="2">
    <source>
        <dbReference type="SAM" id="SignalP"/>
    </source>
</evidence>
<dbReference type="PANTHER" id="PTHR38731:SF1">
    <property type="entry name" value="FECR PROTEIN DOMAIN-CONTAINING PROTEIN"/>
    <property type="match status" value="1"/>
</dbReference>
<feature type="compositionally biased region" description="Pro residues" evidence="1">
    <location>
        <begin position="253"/>
        <end position="262"/>
    </location>
</feature>
<dbReference type="EMBL" id="AP022853">
    <property type="protein sequence ID" value="BCB25749.1"/>
    <property type="molecule type" value="Genomic_DNA"/>
</dbReference>
<dbReference type="KEGG" id="slac:SKTS_06350"/>
<feature type="domain" description="FecR protein" evidence="3">
    <location>
        <begin position="68"/>
        <end position="150"/>
    </location>
</feature>
<evidence type="ECO:0000256" key="1">
    <source>
        <dbReference type="SAM" id="MobiDB-lite"/>
    </source>
</evidence>
<organism evidence="4 5">
    <name type="scientific">Sulfurimicrobium lacus</name>
    <dbReference type="NCBI Taxonomy" id="2715678"/>
    <lineage>
        <taxon>Bacteria</taxon>
        <taxon>Pseudomonadati</taxon>
        <taxon>Pseudomonadota</taxon>
        <taxon>Betaproteobacteria</taxon>
        <taxon>Nitrosomonadales</taxon>
        <taxon>Sulfuricellaceae</taxon>
        <taxon>Sulfurimicrobium</taxon>
    </lineage>
</organism>
<dbReference type="Pfam" id="PF04773">
    <property type="entry name" value="FecR"/>
    <property type="match status" value="1"/>
</dbReference>
<reference evidence="5" key="1">
    <citation type="submission" date="2020-03" db="EMBL/GenBank/DDBJ databases">
        <title>Complete genome sequence of sulfur-oxidizing bacterium skT11.</title>
        <authorList>
            <person name="Kanda M."/>
            <person name="Kojima H."/>
            <person name="Fukui M."/>
        </authorList>
    </citation>
    <scope>NUCLEOTIDE SEQUENCE [LARGE SCALE GENOMIC DNA]</scope>
    <source>
        <strain evidence="5">skT11</strain>
    </source>
</reference>
<accession>A0A6F8VAG6</accession>
<feature type="compositionally biased region" description="Low complexity" evidence="1">
    <location>
        <begin position="228"/>
        <end position="252"/>
    </location>
</feature>
<proteinExistence type="predicted"/>
<evidence type="ECO:0000313" key="4">
    <source>
        <dbReference type="EMBL" id="BCB25749.1"/>
    </source>
</evidence>
<dbReference type="RefSeq" id="WP_173060270.1">
    <property type="nucleotide sequence ID" value="NZ_AP022853.1"/>
</dbReference>
<feature type="region of interest" description="Disordered" evidence="1">
    <location>
        <begin position="144"/>
        <end position="166"/>
    </location>
</feature>
<dbReference type="InterPro" id="IPR006860">
    <property type="entry name" value="FecR"/>
</dbReference>
<gene>
    <name evidence="4" type="ORF">SKTS_06350</name>
</gene>
<dbReference type="Proteomes" id="UP000502260">
    <property type="component" value="Chromosome"/>
</dbReference>
<feature type="compositionally biased region" description="Low complexity" evidence="1">
    <location>
        <begin position="281"/>
        <end position="298"/>
    </location>
</feature>
<protein>
    <recommendedName>
        <fullName evidence="3">FecR protein domain-containing protein</fullName>
    </recommendedName>
</protein>
<keyword evidence="2" id="KW-0732">Signal</keyword>
<feature type="region of interest" description="Disordered" evidence="1">
    <location>
        <begin position="205"/>
        <end position="298"/>
    </location>
</feature>
<evidence type="ECO:0000259" key="3">
    <source>
        <dbReference type="Pfam" id="PF04773"/>
    </source>
</evidence>
<sequence>MKSPNSSTWQRLRLLLAATLLATLANTAWAAVGQFQFVSGDVRITSPDGRERQAQKGGEINEGESVISARGATAQLRMTDGGIIAIRQETQMRIDEYKFNGQEDGSERSFFSLVKGGFRSITGTVGKLHKENYRIKTPSATIGIRGTDSETTHVPTDARLPGVPAGTYNRVNTGATVVNGTLVHPNQVAYTPNLNTAGVLLPKMPPIFEPPKTSAKPAPQKTENKSETTTAPTETAASSGTAPTPTTDATTETPPPPPPPPAATAVVLASAALPPPPPPTTAVVGSTASTSGVTSTGGVYPAPIGYGGVGGDISWRTECPFAGACYTGWLSGGGSVVLEANTNRSILLDGGGFPVLIATSDTTGSMQYTAGTASLLDSGQTAAAGTTVRWGRYVGADSFVDNDGTRDPLVMNLMWAESSLSYTQAQAALASVTTPVNFNLVSAAGTVIDDLNNVYHLASGSLQVASGGANITLQVITDTVATRSWDLTYQSTSGALSQFYQATATTGPSGIPLIAGSIKINGATVATTVKGNASGIFIGSTATGALASFSANALPAAGLTSGAALSGTALLVR</sequence>
<evidence type="ECO:0000313" key="5">
    <source>
        <dbReference type="Proteomes" id="UP000502260"/>
    </source>
</evidence>
<feature type="chain" id="PRO_5026084687" description="FecR protein domain-containing protein" evidence="2">
    <location>
        <begin position="31"/>
        <end position="573"/>
    </location>
</feature>
<dbReference type="AlphaFoldDB" id="A0A6F8VAG6"/>